<keyword evidence="18" id="KW-1185">Reference proteome</keyword>
<keyword evidence="9 12" id="KW-0472">Membrane</keyword>
<dbReference type="InterPro" id="IPR036942">
    <property type="entry name" value="Beta-barrel_TonB_sf"/>
</dbReference>
<dbReference type="Pfam" id="PF07715">
    <property type="entry name" value="Plug"/>
    <property type="match status" value="1"/>
</dbReference>
<dbReference type="EMBL" id="CP117260">
    <property type="protein sequence ID" value="WFR99215.1"/>
    <property type="molecule type" value="Genomic_DNA"/>
</dbReference>
<dbReference type="RefSeq" id="WP_111218333.1">
    <property type="nucleotide sequence ID" value="NZ_CP117260.1"/>
</dbReference>
<dbReference type="GO" id="GO:0009279">
    <property type="term" value="C:cell outer membrane"/>
    <property type="evidence" value="ECO:0007669"/>
    <property type="project" value="UniProtKB-SubCell"/>
</dbReference>
<dbReference type="InterPro" id="IPR010105">
    <property type="entry name" value="TonB_sidphr_rcpt"/>
</dbReference>
<evidence type="ECO:0000313" key="17">
    <source>
        <dbReference type="EMBL" id="WFR99215.1"/>
    </source>
</evidence>
<keyword evidence="10 17" id="KW-0675">Receptor</keyword>
<dbReference type="PROSITE" id="PS52016">
    <property type="entry name" value="TONB_DEPENDENT_REC_3"/>
    <property type="match status" value="1"/>
</dbReference>
<feature type="signal peptide" evidence="14">
    <location>
        <begin position="1"/>
        <end position="32"/>
    </location>
</feature>
<evidence type="ECO:0000256" key="12">
    <source>
        <dbReference type="PROSITE-ProRule" id="PRU01360"/>
    </source>
</evidence>
<comment type="subcellular location">
    <subcellularLocation>
        <location evidence="1 12">Cell outer membrane</location>
        <topology evidence="1 12">Multi-pass membrane protein</topology>
    </subcellularLocation>
</comment>
<dbReference type="Pfam" id="PF00593">
    <property type="entry name" value="TonB_dep_Rec_b-barrel"/>
    <property type="match status" value="1"/>
</dbReference>
<dbReference type="GO" id="GO:0015891">
    <property type="term" value="P:siderophore transport"/>
    <property type="evidence" value="ECO:0007669"/>
    <property type="project" value="InterPro"/>
</dbReference>
<dbReference type="AlphaFoldDB" id="A0AAF1KC40"/>
<dbReference type="Gene3D" id="2.40.170.20">
    <property type="entry name" value="TonB-dependent receptor, beta-barrel domain"/>
    <property type="match status" value="1"/>
</dbReference>
<comment type="similarity">
    <text evidence="2 12 13">Belongs to the TonB-dependent receptor family.</text>
</comment>
<sequence length="734" mass="79599">MIERRAAGRYGYNILRATVLALAACAAYPAFGEDAQPTATAETDVLPKESRIKGDTVLKPIVVGKGSNAATQGYQPISTVTATRTDTPLLDIPQAVNVVSQDVLRDQNARSLDDALANISGVAQSNTLGGTQEAVIRRGFGDNRDGSILIDGMKTAMSRSFNATTDRVEVLKGPASTLYGILDPGGMINIVTKKPEQTFSGKTYTSVSSFGGGSAGFDFTGPIEGTDLSYRVVGDYKHVDYWRNFGVNKDWVLSPSLTWSGDDTEVTVSYTHEDYSVPFDRGTIFDLATGHAVNVDPKIRFDEPYNISDGQSNLASVHVKRDLAEDWKLTFDYTYSINTYSDNQARVISYNAATGILTRRADATQGSTIYNHAVRTDLSGDVDIAGFRNELLFGTSYDYADTLRTKLIRCANRSGFNINNPTYGTLPECTTVSAADSDQTEQISTASIYAQDALHLSDQWILVGGFRYQYYDLMAGKGRPFNENTDSNGTSFVPRGGIVYKMTPDFSLYANAAKTFRPQSSIASYYGNLDPEEGVAYEVGAKFDVLDGITANVALYTSDKKNVAYSSLDPVTGDTVVKTAGLVRASGIEADLAGEITDEMSFIASYGYTHARILEDPDYAGNEPVNVPHHTGSLYLTYDFGEIDSRGDSLKLGGGVRAVGRRPGINTNAYYLPGYMVADAFAAYTWKNDRPLTLQLNLKNIFNKTYYTSSIGTTALGNQIGEPFSAVLSASIQF</sequence>
<feature type="domain" description="TonB-dependent receptor-like beta-barrel" evidence="15">
    <location>
        <begin position="257"/>
        <end position="701"/>
    </location>
</feature>
<geneLocation type="plasmid" evidence="17 18">
    <name>unnamed3</name>
</geneLocation>
<evidence type="ECO:0000256" key="7">
    <source>
        <dbReference type="ARBA" id="ARBA00023065"/>
    </source>
</evidence>
<evidence type="ECO:0000259" key="15">
    <source>
        <dbReference type="Pfam" id="PF00593"/>
    </source>
</evidence>
<accession>A0AAF1KC40</accession>
<evidence type="ECO:0000256" key="8">
    <source>
        <dbReference type="ARBA" id="ARBA00023077"/>
    </source>
</evidence>
<dbReference type="FunFam" id="2.170.130.10:FF:000001">
    <property type="entry name" value="Catecholate siderophore TonB-dependent receptor"/>
    <property type="match status" value="1"/>
</dbReference>
<dbReference type="InterPro" id="IPR012910">
    <property type="entry name" value="Plug_dom"/>
</dbReference>
<feature type="domain" description="TonB-dependent receptor plug" evidence="16">
    <location>
        <begin position="89"/>
        <end position="186"/>
    </location>
</feature>
<feature type="chain" id="PRO_5042063232" evidence="14">
    <location>
        <begin position="33"/>
        <end position="734"/>
    </location>
</feature>
<name>A0AAF1KC40_9HYPH</name>
<dbReference type="KEGG" id="rtu:PR017_27895"/>
<dbReference type="SUPFAM" id="SSF56935">
    <property type="entry name" value="Porins"/>
    <property type="match status" value="1"/>
</dbReference>
<evidence type="ECO:0000256" key="10">
    <source>
        <dbReference type="ARBA" id="ARBA00023170"/>
    </source>
</evidence>
<dbReference type="NCBIfam" id="TIGR01783">
    <property type="entry name" value="TonB-siderophor"/>
    <property type="match status" value="1"/>
</dbReference>
<keyword evidence="7" id="KW-0406">Ion transport</keyword>
<evidence type="ECO:0000256" key="13">
    <source>
        <dbReference type="RuleBase" id="RU003357"/>
    </source>
</evidence>
<evidence type="ECO:0000259" key="16">
    <source>
        <dbReference type="Pfam" id="PF07715"/>
    </source>
</evidence>
<reference evidence="18" key="2">
    <citation type="journal article" date="2023" name="MicrobiologyOpen">
        <title>Genomics of the tumorigenes clade of the family Rhizobiaceae and description of Rhizobium rhododendri sp. nov.</title>
        <authorList>
            <person name="Kuzmanovic N."/>
            <person name="diCenzo G.C."/>
            <person name="Bunk B."/>
            <person name="Sproeer C."/>
            <person name="Fruehling A."/>
            <person name="Neumann-Schaal M."/>
            <person name="Overmann J."/>
            <person name="Smalla K."/>
        </authorList>
    </citation>
    <scope>NUCLEOTIDE SEQUENCE [LARGE SCALE GENOMIC DNA]</scope>
    <source>
        <strain evidence="18">1078</strain>
        <plasmid evidence="18">unnamed3</plasmid>
    </source>
</reference>
<gene>
    <name evidence="17" type="ORF">PR017_27895</name>
</gene>
<dbReference type="Gene3D" id="2.170.130.10">
    <property type="entry name" value="TonB-dependent receptor, plug domain"/>
    <property type="match status" value="1"/>
</dbReference>
<keyword evidence="17" id="KW-0614">Plasmid</keyword>
<evidence type="ECO:0000313" key="18">
    <source>
        <dbReference type="Proteomes" id="UP000249499"/>
    </source>
</evidence>
<dbReference type="CDD" id="cd01347">
    <property type="entry name" value="ligand_gated_channel"/>
    <property type="match status" value="1"/>
</dbReference>
<evidence type="ECO:0000256" key="11">
    <source>
        <dbReference type="ARBA" id="ARBA00023237"/>
    </source>
</evidence>
<keyword evidence="8 13" id="KW-0798">TonB box</keyword>
<dbReference type="PANTHER" id="PTHR32552">
    <property type="entry name" value="FERRICHROME IRON RECEPTOR-RELATED"/>
    <property type="match status" value="1"/>
</dbReference>
<keyword evidence="6 14" id="KW-0732">Signal</keyword>
<reference evidence="17 18" key="1">
    <citation type="journal article" date="2018" name="Sci. Rep.">
        <title>Rhizobium tumorigenes sp. nov., a novel plant tumorigenic bacterium isolated from cane gall tumors on thornless blackberry.</title>
        <authorList>
            <person name="Kuzmanovi N."/>
            <person name="Smalla K."/>
            <person name="Gronow S."/>
            <person name="PuBawska J."/>
        </authorList>
    </citation>
    <scope>NUCLEOTIDE SEQUENCE [LARGE SCALE GENOMIC DNA]</scope>
    <source>
        <strain evidence="17 18">1078</strain>
    </source>
</reference>
<organism evidence="17 18">
    <name type="scientific">Rhizobium tumorigenes</name>
    <dbReference type="NCBI Taxonomy" id="2041385"/>
    <lineage>
        <taxon>Bacteria</taxon>
        <taxon>Pseudomonadati</taxon>
        <taxon>Pseudomonadota</taxon>
        <taxon>Alphaproteobacteria</taxon>
        <taxon>Hyphomicrobiales</taxon>
        <taxon>Rhizobiaceae</taxon>
        <taxon>Rhizobium/Agrobacterium group</taxon>
        <taxon>Rhizobium</taxon>
    </lineage>
</organism>
<evidence type="ECO:0000256" key="4">
    <source>
        <dbReference type="ARBA" id="ARBA00022452"/>
    </source>
</evidence>
<dbReference type="GO" id="GO:0015344">
    <property type="term" value="F:siderophore uptake transmembrane transporter activity"/>
    <property type="evidence" value="ECO:0007669"/>
    <property type="project" value="TreeGrafter"/>
</dbReference>
<proteinExistence type="inferred from homology"/>
<evidence type="ECO:0000256" key="6">
    <source>
        <dbReference type="ARBA" id="ARBA00022729"/>
    </source>
</evidence>
<dbReference type="GO" id="GO:0038023">
    <property type="term" value="F:signaling receptor activity"/>
    <property type="evidence" value="ECO:0007669"/>
    <property type="project" value="InterPro"/>
</dbReference>
<evidence type="ECO:0000256" key="14">
    <source>
        <dbReference type="SAM" id="SignalP"/>
    </source>
</evidence>
<protein>
    <submittedName>
        <fullName evidence="17">TonB-dependent siderophore receptor</fullName>
    </submittedName>
</protein>
<dbReference type="InterPro" id="IPR039426">
    <property type="entry name" value="TonB-dep_rcpt-like"/>
</dbReference>
<dbReference type="InterPro" id="IPR037066">
    <property type="entry name" value="Plug_dom_sf"/>
</dbReference>
<keyword evidence="5 12" id="KW-0812">Transmembrane</keyword>
<evidence type="ECO:0000256" key="3">
    <source>
        <dbReference type="ARBA" id="ARBA00022448"/>
    </source>
</evidence>
<keyword evidence="4 12" id="KW-1134">Transmembrane beta strand</keyword>
<dbReference type="Proteomes" id="UP000249499">
    <property type="component" value="Plasmid unnamed3"/>
</dbReference>
<keyword evidence="11 12" id="KW-0998">Cell outer membrane</keyword>
<keyword evidence="3 12" id="KW-0813">Transport</keyword>
<dbReference type="InterPro" id="IPR000531">
    <property type="entry name" value="Beta-barrel_TonB"/>
</dbReference>
<evidence type="ECO:0000256" key="1">
    <source>
        <dbReference type="ARBA" id="ARBA00004571"/>
    </source>
</evidence>
<dbReference type="PANTHER" id="PTHR32552:SF85">
    <property type="entry name" value="BLL7968 PROTEIN"/>
    <property type="match status" value="1"/>
</dbReference>
<evidence type="ECO:0000256" key="9">
    <source>
        <dbReference type="ARBA" id="ARBA00023136"/>
    </source>
</evidence>
<evidence type="ECO:0000256" key="2">
    <source>
        <dbReference type="ARBA" id="ARBA00009810"/>
    </source>
</evidence>
<evidence type="ECO:0000256" key="5">
    <source>
        <dbReference type="ARBA" id="ARBA00022692"/>
    </source>
</evidence>